<dbReference type="PROSITE" id="PS51257">
    <property type="entry name" value="PROKAR_LIPOPROTEIN"/>
    <property type="match status" value="1"/>
</dbReference>
<accession>A0A2N8ZH94</accession>
<dbReference type="SUPFAM" id="SSF54106">
    <property type="entry name" value="LysM domain"/>
    <property type="match status" value="1"/>
</dbReference>
<dbReference type="InterPro" id="IPR036779">
    <property type="entry name" value="LysM_dom_sf"/>
</dbReference>
<reference evidence="3 4" key="1">
    <citation type="submission" date="2017-10" db="EMBL/GenBank/DDBJ databases">
        <authorList>
            <person name="Banno H."/>
            <person name="Chua N.-H."/>
        </authorList>
    </citation>
    <scope>NUCLEOTIDE SEQUENCE [LARGE SCALE GENOMIC DNA]</scope>
    <source>
        <strain evidence="3">Vibrio tapetis CECT4600</strain>
    </source>
</reference>
<dbReference type="PROSITE" id="PS51782">
    <property type="entry name" value="LYSM"/>
    <property type="match status" value="1"/>
</dbReference>
<dbReference type="AlphaFoldDB" id="A0A2N8ZH94"/>
<protein>
    <recommendedName>
        <fullName evidence="2">LysM domain-containing protein</fullName>
    </recommendedName>
</protein>
<feature type="domain" description="LysM" evidence="2">
    <location>
        <begin position="38"/>
        <end position="86"/>
    </location>
</feature>
<dbReference type="Gene3D" id="3.10.350.10">
    <property type="entry name" value="LysM domain"/>
    <property type="match status" value="1"/>
</dbReference>
<feature type="signal peptide" evidence="1">
    <location>
        <begin position="1"/>
        <end position="20"/>
    </location>
</feature>
<name>A0A2N8ZH94_9VIBR</name>
<dbReference type="RefSeq" id="WP_102523623.1">
    <property type="nucleotide sequence ID" value="NZ_LT960611.1"/>
</dbReference>
<dbReference type="CDD" id="cd00118">
    <property type="entry name" value="LysM"/>
    <property type="match status" value="1"/>
</dbReference>
<keyword evidence="1" id="KW-0732">Signal</keyword>
<evidence type="ECO:0000313" key="4">
    <source>
        <dbReference type="Proteomes" id="UP000235828"/>
    </source>
</evidence>
<dbReference type="EMBL" id="LT960611">
    <property type="protein sequence ID" value="SON51270.1"/>
    <property type="molecule type" value="Genomic_DNA"/>
</dbReference>
<keyword evidence="4" id="KW-1185">Reference proteome</keyword>
<organism evidence="3 4">
    <name type="scientific">Vibrio tapetis subsp. tapetis</name>
    <dbReference type="NCBI Taxonomy" id="1671868"/>
    <lineage>
        <taxon>Bacteria</taxon>
        <taxon>Pseudomonadati</taxon>
        <taxon>Pseudomonadota</taxon>
        <taxon>Gammaproteobacteria</taxon>
        <taxon>Vibrionales</taxon>
        <taxon>Vibrionaceae</taxon>
        <taxon>Vibrio</taxon>
    </lineage>
</organism>
<dbReference type="InterPro" id="IPR052196">
    <property type="entry name" value="Bact_Kbp"/>
</dbReference>
<evidence type="ECO:0000313" key="3">
    <source>
        <dbReference type="EMBL" id="SON51270.1"/>
    </source>
</evidence>
<gene>
    <name evidence="3" type="ORF">VTAP4600_A3309</name>
</gene>
<dbReference type="PANTHER" id="PTHR34700:SF4">
    <property type="entry name" value="PHAGE-LIKE ELEMENT PBSX PROTEIN XKDP"/>
    <property type="match status" value="1"/>
</dbReference>
<dbReference type="InterPro" id="IPR018392">
    <property type="entry name" value="LysM"/>
</dbReference>
<dbReference type="KEGG" id="vta:A3309"/>
<dbReference type="SMART" id="SM00257">
    <property type="entry name" value="LysM"/>
    <property type="match status" value="1"/>
</dbReference>
<dbReference type="OrthoDB" id="9765158at2"/>
<feature type="chain" id="PRO_5014757368" description="LysM domain-containing protein" evidence="1">
    <location>
        <begin position="21"/>
        <end position="366"/>
    </location>
</feature>
<dbReference type="Pfam" id="PF01476">
    <property type="entry name" value="LysM"/>
    <property type="match status" value="1"/>
</dbReference>
<sequence>MKGGFLKTALVIWTAVSCFAVSGVTVAENLELKTNAPSAYKVVKGDTLWDISALYLDSPWLWPKLWRANPTINNPHLIYPGDKLTLIWRDGQPTIELTPAAKLDGQAERDSENQAVPTLAKSLLLPYLQQDRLLSVEELQAASRIIGSESGRHFLTAQDNIYIQVNNQSREWGVYKEVETHYRKSINQSAISLKLVALAKTVEQPANASTVSAMTTLKIMNQTQEIKVGDIVLSQEHHTSNRSLSFFPSPAPVELSSSHGQHYPAEIVGMMNGSQFASKNDVVIINRGEQDNLIKGNMYQIERAGAGEWLRHDGKQENKVTPPATHIGQLMVIRTYEHFSLAMVTQSKRPIDRRVRLTSLLNTVVR</sequence>
<dbReference type="PANTHER" id="PTHR34700">
    <property type="entry name" value="POTASSIUM BINDING PROTEIN KBP"/>
    <property type="match status" value="1"/>
</dbReference>
<evidence type="ECO:0000259" key="2">
    <source>
        <dbReference type="PROSITE" id="PS51782"/>
    </source>
</evidence>
<proteinExistence type="predicted"/>
<dbReference type="Proteomes" id="UP000235828">
    <property type="component" value="Chromosome A"/>
</dbReference>
<evidence type="ECO:0000256" key="1">
    <source>
        <dbReference type="SAM" id="SignalP"/>
    </source>
</evidence>